<dbReference type="EMBL" id="CP034332">
    <property type="protein sequence ID" value="AZL61480.1"/>
    <property type="molecule type" value="Genomic_DNA"/>
</dbReference>
<feature type="domain" description="RiboL-PSP-HEPN" evidence="1">
    <location>
        <begin position="41"/>
        <end position="257"/>
    </location>
</feature>
<dbReference type="KEGG" id="taw:EI545_21235"/>
<evidence type="ECO:0000313" key="3">
    <source>
        <dbReference type="Proteomes" id="UP000282002"/>
    </source>
</evidence>
<evidence type="ECO:0000259" key="1">
    <source>
        <dbReference type="Pfam" id="PF18735"/>
    </source>
</evidence>
<evidence type="ECO:0000313" key="2">
    <source>
        <dbReference type="EMBL" id="AZL61480.1"/>
    </source>
</evidence>
<proteinExistence type="predicted"/>
<dbReference type="GeneID" id="39686262"/>
<keyword evidence="3" id="KW-1185">Reference proteome</keyword>
<sequence length="364" mass="40606">MRSDLLVLESELSEVSALIDSYQRAEALYPKIAALGGEHAEIIDISNDLAKGRTSQRKYQYISVIIALYGAMEQYVESLILSYARLVPVICGRFGNIPEAIRIKHHELSVDYLSEIKMNRVHEPEDTHTIVRRLSMCRIRATKYELNNRAFTLRTSNMSFDRVKTLSANISVVVSPRRLVNSQSYQSFYSEKTGGLEPALGDAEARSAFSFVDDLVAKRNRIAHGANSVDDIEDYPLLLDRIAELRMYGRALHEIFEDHAIRLAVKQARASTLGVPLHKYKGNIVCFPLETGEIRVGDVVFMLPTDENIPVRRGEALSLRVGNVALETVLGAPGANFGVKLPYNPSQTASYGILPVDVVEKLNL</sequence>
<dbReference type="RefSeq" id="WP_125327954.1">
    <property type="nucleotide sequence ID" value="NZ_CP034332.1"/>
</dbReference>
<dbReference type="Proteomes" id="UP000282002">
    <property type="component" value="Plasmid unnamed4"/>
</dbReference>
<keyword evidence="2" id="KW-0614">Plasmid</keyword>
<geneLocation type="plasmid" evidence="2 3">
    <name>unnamed4</name>
</geneLocation>
<dbReference type="OrthoDB" id="9255507at2"/>
<dbReference type="Pfam" id="PF18735">
    <property type="entry name" value="HEPN_RiboL-PSP"/>
    <property type="match status" value="1"/>
</dbReference>
<organism evidence="2 3">
    <name type="scientific">Tabrizicola piscis</name>
    <dbReference type="NCBI Taxonomy" id="2494374"/>
    <lineage>
        <taxon>Bacteria</taxon>
        <taxon>Pseudomonadati</taxon>
        <taxon>Pseudomonadota</taxon>
        <taxon>Alphaproteobacteria</taxon>
        <taxon>Rhodobacterales</taxon>
        <taxon>Paracoccaceae</taxon>
        <taxon>Tabrizicola</taxon>
    </lineage>
</organism>
<reference evidence="2 3" key="1">
    <citation type="submission" date="2018-12" db="EMBL/GenBank/DDBJ databases">
        <title>Complete genome sequencing of Tabrizicola sp. K13M18.</title>
        <authorList>
            <person name="Bae J.-W."/>
        </authorList>
    </citation>
    <scope>NUCLEOTIDE SEQUENCE [LARGE SCALE GENOMIC DNA]</scope>
    <source>
        <strain evidence="2 3">K13M18</strain>
        <plasmid evidence="2 3">unnamed4</plasmid>
    </source>
</reference>
<gene>
    <name evidence="2" type="ORF">EI545_21235</name>
</gene>
<dbReference type="AlphaFoldDB" id="A0A3S8UCZ0"/>
<dbReference type="InterPro" id="IPR041519">
    <property type="entry name" value="HEPN_RiboL-PSP"/>
</dbReference>
<protein>
    <recommendedName>
        <fullName evidence="1">RiboL-PSP-HEPN domain-containing protein</fullName>
    </recommendedName>
</protein>
<accession>A0A3S8UCZ0</accession>
<name>A0A3S8UCZ0_9RHOB</name>